<protein>
    <submittedName>
        <fullName evidence="2">GB1/RHD3-type G domain-containing protein</fullName>
    </submittedName>
</protein>
<dbReference type="Proteomes" id="UP000887580">
    <property type="component" value="Unplaced"/>
</dbReference>
<reference evidence="2" key="1">
    <citation type="submission" date="2022-11" db="UniProtKB">
        <authorList>
            <consortium name="WormBaseParasite"/>
        </authorList>
    </citation>
    <scope>IDENTIFICATION</scope>
</reference>
<organism evidence="1 2">
    <name type="scientific">Panagrolaimus sp. PS1159</name>
    <dbReference type="NCBI Taxonomy" id="55785"/>
    <lineage>
        <taxon>Eukaryota</taxon>
        <taxon>Metazoa</taxon>
        <taxon>Ecdysozoa</taxon>
        <taxon>Nematoda</taxon>
        <taxon>Chromadorea</taxon>
        <taxon>Rhabditida</taxon>
        <taxon>Tylenchina</taxon>
        <taxon>Panagrolaimomorpha</taxon>
        <taxon>Panagrolaimoidea</taxon>
        <taxon>Panagrolaimidae</taxon>
        <taxon>Panagrolaimus</taxon>
    </lineage>
</organism>
<evidence type="ECO:0000313" key="1">
    <source>
        <dbReference type="Proteomes" id="UP000887580"/>
    </source>
</evidence>
<name>A0AC35GAV6_9BILA</name>
<accession>A0AC35GAV6</accession>
<evidence type="ECO:0000313" key="2">
    <source>
        <dbReference type="WBParaSite" id="PS1159_v2.g344.t1"/>
    </source>
</evidence>
<dbReference type="WBParaSite" id="PS1159_v2.g344.t1">
    <property type="protein sequence ID" value="PS1159_v2.g344.t1"/>
    <property type="gene ID" value="PS1159_v2.g344"/>
</dbReference>
<sequence>MTKACALQIVEHCGENVFKVKKDNLRKIYGDERVANLPLVVLCIAGAARKGKSFMLNFFVDYLTLKEKFPNKQWTLNETTQLNGFEFQDGEDRMTLGMWAWNHVFIIENDEGKKIAVSLIDSQGTFDRGTGYEDCSTIFAMTSMFSSIMCFNVFNDLQEDKLNDFTAFIQHGNKIVENIGGPGKLFQNLVFIIRDFQHIRRWEDENGGQKYVEKILGDVSNEGLQKVRDNMKESYEKMYGFVFPHPGAKVAYEKTSKISEMDPSFVVRAKQMVETLLSKKNLQAKRLGSSQFLCKDMAEYVQMCVKCFNDNHKFAPKAVQTVNREFMINLEVKRAIETYEKQMDQAFASRKTGFQTAAILSQVIGDKFKTVKEQIENRIKDQNIRFEIVENIKDEIKRIFPKYQEKNALLLENEKKRLDLIEKQRLHQAELSQKAAEAAQQKREYELQQERVRQEYIRREAETAAQRQREKVEYERKQAKLLEEIEKQRKEDERKREEERKKQVEETAKIQALLAKLELENERERARSQAPSVIYVPQPPNFGYGMSNFGGGGFVSDMSCFGSSGYGSSGSAMSNSSGGRGYTHTVGKNGGNYYHGPDGRPCSRQTYNNNR</sequence>
<proteinExistence type="predicted"/>